<feature type="domain" description="MOSC" evidence="1">
    <location>
        <begin position="15"/>
        <end position="149"/>
    </location>
</feature>
<dbReference type="Gene3D" id="2.40.33.20">
    <property type="entry name" value="PK beta-barrel domain-like"/>
    <property type="match status" value="1"/>
</dbReference>
<dbReference type="InterPro" id="IPR005302">
    <property type="entry name" value="MoCF_Sase_C"/>
</dbReference>
<dbReference type="EMBL" id="JACSQL010000001">
    <property type="protein sequence ID" value="MBD7966887.1"/>
    <property type="molecule type" value="Genomic_DNA"/>
</dbReference>
<dbReference type="InterPro" id="IPR005163">
    <property type="entry name" value="Tri_helical_YiiM-like"/>
</dbReference>
<comment type="caution">
    <text evidence="2">The sequence shown here is derived from an EMBL/GenBank/DDBJ whole genome shotgun (WGS) entry which is preliminary data.</text>
</comment>
<gene>
    <name evidence="2" type="ORF">H9647_02310</name>
</gene>
<evidence type="ECO:0000313" key="3">
    <source>
        <dbReference type="Proteomes" id="UP000608071"/>
    </source>
</evidence>
<protein>
    <submittedName>
        <fullName evidence="2">MOSC domain-containing protein</fullName>
    </submittedName>
</protein>
<dbReference type="PANTHER" id="PTHR30212:SF4">
    <property type="entry name" value="MOSC DOMAIN-CONTAINING PROTEIN"/>
    <property type="match status" value="1"/>
</dbReference>
<dbReference type="PANTHER" id="PTHR30212">
    <property type="entry name" value="PROTEIN YIIM"/>
    <property type="match status" value="1"/>
</dbReference>
<dbReference type="InterPro" id="IPR011037">
    <property type="entry name" value="Pyrv_Knase-like_insert_dom_sf"/>
</dbReference>
<proteinExistence type="predicted"/>
<sequence>MKSGRQEFYSAIDKHPVSDRIFLSKTGFARDEQADLIHHGGVDKAVSVFDYLAYPSYEVFLGQNLLPGAFGENITVSGCSEQDTYIGDIWKLGEAIVQVSQPREPCFKLGVKHNAKELPLKFQTTGITGYYFRVLEEGYVSAESELILCSRAANSVSVMEANYIMHQNKDDLHAIHKLLSVDSLSASWKSTLTKRMEKRKLN</sequence>
<reference evidence="2 3" key="1">
    <citation type="submission" date="2020-08" db="EMBL/GenBank/DDBJ databases">
        <title>A Genomic Blueprint of the Chicken Gut Microbiome.</title>
        <authorList>
            <person name="Gilroy R."/>
            <person name="Ravi A."/>
            <person name="Getino M."/>
            <person name="Pursley I."/>
            <person name="Horton D.L."/>
            <person name="Alikhan N.-F."/>
            <person name="Baker D."/>
            <person name="Gharbi K."/>
            <person name="Hall N."/>
            <person name="Watson M."/>
            <person name="Adriaenssens E.M."/>
            <person name="Foster-Nyarko E."/>
            <person name="Jarju S."/>
            <person name="Secka A."/>
            <person name="Antonio M."/>
            <person name="Oren A."/>
            <person name="Chaudhuri R."/>
            <person name="La Ragione R.M."/>
            <person name="Hildebrand F."/>
            <person name="Pallen M.J."/>
        </authorList>
    </citation>
    <scope>NUCLEOTIDE SEQUENCE [LARGE SCALE GENOMIC DNA]</scope>
    <source>
        <strain evidence="2 3">Sa2BVA9</strain>
    </source>
</reference>
<keyword evidence="3" id="KW-1185">Reference proteome</keyword>
<dbReference type="Proteomes" id="UP000608071">
    <property type="component" value="Unassembled WGS sequence"/>
</dbReference>
<organism evidence="2 3">
    <name type="scientific">Paenibacillus gallinarum</name>
    <dbReference type="NCBI Taxonomy" id="2762232"/>
    <lineage>
        <taxon>Bacteria</taxon>
        <taxon>Bacillati</taxon>
        <taxon>Bacillota</taxon>
        <taxon>Bacilli</taxon>
        <taxon>Bacillales</taxon>
        <taxon>Paenibacillaceae</taxon>
        <taxon>Paenibacillus</taxon>
    </lineage>
</organism>
<dbReference type="InterPro" id="IPR052353">
    <property type="entry name" value="Benzoxazolinone_Detox_Enz"/>
</dbReference>
<accession>A0ABR8STQ5</accession>
<dbReference type="Pfam" id="PF03475">
    <property type="entry name" value="YiiM_3-alpha"/>
    <property type="match status" value="1"/>
</dbReference>
<evidence type="ECO:0000259" key="1">
    <source>
        <dbReference type="PROSITE" id="PS51340"/>
    </source>
</evidence>
<dbReference type="SUPFAM" id="SSF50800">
    <property type="entry name" value="PK beta-barrel domain-like"/>
    <property type="match status" value="1"/>
</dbReference>
<name>A0ABR8STQ5_9BACL</name>
<evidence type="ECO:0000313" key="2">
    <source>
        <dbReference type="EMBL" id="MBD7966887.1"/>
    </source>
</evidence>
<dbReference type="Pfam" id="PF03473">
    <property type="entry name" value="MOSC"/>
    <property type="match status" value="1"/>
</dbReference>
<dbReference type="PROSITE" id="PS51340">
    <property type="entry name" value="MOSC"/>
    <property type="match status" value="1"/>
</dbReference>